<reference evidence="9 10" key="1">
    <citation type="submission" date="2017-02" db="EMBL/GenBank/DDBJ databases">
        <title>Draft genome of Acidibacillus ferrooxidans Huett2.</title>
        <authorList>
            <person name="Schopf S."/>
        </authorList>
    </citation>
    <scope>NUCLEOTIDE SEQUENCE [LARGE SCALE GENOMIC DNA]</scope>
    <source>
        <strain evidence="9 10">Huett2</strain>
    </source>
</reference>
<evidence type="ECO:0000256" key="3">
    <source>
        <dbReference type="ARBA" id="ARBA00022475"/>
    </source>
</evidence>
<feature type="transmembrane region" description="Helical" evidence="7">
    <location>
        <begin position="288"/>
        <end position="313"/>
    </location>
</feature>
<dbReference type="Pfam" id="PF00528">
    <property type="entry name" value="BPD_transp_1"/>
    <property type="match status" value="1"/>
</dbReference>
<dbReference type="Proteomes" id="UP000190229">
    <property type="component" value="Unassembled WGS sequence"/>
</dbReference>
<evidence type="ECO:0000256" key="1">
    <source>
        <dbReference type="ARBA" id="ARBA00004651"/>
    </source>
</evidence>
<feature type="transmembrane region" description="Helical" evidence="7">
    <location>
        <begin position="185"/>
        <end position="203"/>
    </location>
</feature>
<comment type="subcellular location">
    <subcellularLocation>
        <location evidence="1 7">Cell membrane</location>
        <topology evidence="1 7">Multi-pass membrane protein</topology>
    </subcellularLocation>
</comment>
<dbReference type="Gene3D" id="1.10.3720.10">
    <property type="entry name" value="MetI-like"/>
    <property type="match status" value="1"/>
</dbReference>
<comment type="similarity">
    <text evidence="7">Belongs to the binding-protein-dependent transport system permease family.</text>
</comment>
<keyword evidence="2 7" id="KW-0813">Transport</keyword>
<evidence type="ECO:0000256" key="7">
    <source>
        <dbReference type="RuleBase" id="RU363032"/>
    </source>
</evidence>
<dbReference type="PROSITE" id="PS50928">
    <property type="entry name" value="ABC_TM1"/>
    <property type="match status" value="1"/>
</dbReference>
<dbReference type="InterPro" id="IPR035906">
    <property type="entry name" value="MetI-like_sf"/>
</dbReference>
<evidence type="ECO:0000259" key="8">
    <source>
        <dbReference type="PROSITE" id="PS50928"/>
    </source>
</evidence>
<dbReference type="EMBL" id="MWPS01000026">
    <property type="protein sequence ID" value="OPG15786.1"/>
    <property type="molecule type" value="Genomic_DNA"/>
</dbReference>
<name>A0A1V4ES75_9BACL</name>
<feature type="transmembrane region" description="Helical" evidence="7">
    <location>
        <begin position="104"/>
        <end position="125"/>
    </location>
</feature>
<protein>
    <recommendedName>
        <fullName evidence="8">ABC transmembrane type-1 domain-containing protein</fullName>
    </recommendedName>
</protein>
<feature type="transmembrane region" description="Helical" evidence="7">
    <location>
        <begin position="9"/>
        <end position="30"/>
    </location>
</feature>
<dbReference type="AlphaFoldDB" id="A0A1V4ES75"/>
<keyword evidence="6 7" id="KW-0472">Membrane</keyword>
<evidence type="ECO:0000256" key="6">
    <source>
        <dbReference type="ARBA" id="ARBA00023136"/>
    </source>
</evidence>
<dbReference type="SUPFAM" id="SSF161098">
    <property type="entry name" value="MetI-like"/>
    <property type="match status" value="1"/>
</dbReference>
<proteinExistence type="inferred from homology"/>
<evidence type="ECO:0000313" key="10">
    <source>
        <dbReference type="Proteomes" id="UP000190229"/>
    </source>
</evidence>
<keyword evidence="3" id="KW-1003">Cell membrane</keyword>
<keyword evidence="10" id="KW-1185">Reference proteome</keyword>
<accession>A0A1V4ES75</accession>
<feature type="domain" description="ABC transmembrane type-1" evidence="8">
    <location>
        <begin position="98"/>
        <end position="307"/>
    </location>
</feature>
<evidence type="ECO:0000256" key="2">
    <source>
        <dbReference type="ARBA" id="ARBA00022448"/>
    </source>
</evidence>
<dbReference type="GO" id="GO:0055085">
    <property type="term" value="P:transmembrane transport"/>
    <property type="evidence" value="ECO:0007669"/>
    <property type="project" value="InterPro"/>
</dbReference>
<evidence type="ECO:0000256" key="4">
    <source>
        <dbReference type="ARBA" id="ARBA00022692"/>
    </source>
</evidence>
<dbReference type="GO" id="GO:0005886">
    <property type="term" value="C:plasma membrane"/>
    <property type="evidence" value="ECO:0007669"/>
    <property type="project" value="UniProtKB-SubCell"/>
</dbReference>
<keyword evidence="4 7" id="KW-0812">Transmembrane</keyword>
<dbReference type="PANTHER" id="PTHR43163">
    <property type="entry name" value="DIPEPTIDE TRANSPORT SYSTEM PERMEASE PROTEIN DPPB-RELATED"/>
    <property type="match status" value="1"/>
</dbReference>
<sequence>MLSYILRRVLGLIPTLFVITVIVFAFAHMMPGNAFQAMLFNPHIKNGGALYKKLLAENGLNQNIVVQYFDWIRNLLQGNLGNSYTYQEPVSQLIATYLPNTLELAITAEVIILAFSIPLGLLQATRANKPFDVSTSFIAVFFYSIPGFVFALFLIFIFSFTLNWLPSSGTVTPAVPWSGSIGDRMSHLLLPALSLALPSMAYYSRLTRGNTLQLITADFIRTAKAKGLRNGRVLFRHVLRNAIIPLMTQFGFDIGGLFGGAVILEQIFTWPGMGELSINATLNRDYPLILGVTLLFAITVLIGNLLADILLAISDPRIRYN</sequence>
<keyword evidence="5 7" id="KW-1133">Transmembrane helix</keyword>
<gene>
    <name evidence="9" type="ORF">B2M26_09215</name>
</gene>
<dbReference type="InterPro" id="IPR045621">
    <property type="entry name" value="BPD_transp_1_N"/>
</dbReference>
<evidence type="ECO:0000256" key="5">
    <source>
        <dbReference type="ARBA" id="ARBA00022989"/>
    </source>
</evidence>
<dbReference type="RefSeq" id="WP_079290828.1">
    <property type="nucleotide sequence ID" value="NZ_MWPS01000026.1"/>
</dbReference>
<evidence type="ECO:0000313" key="9">
    <source>
        <dbReference type="EMBL" id="OPG15786.1"/>
    </source>
</evidence>
<organism evidence="9 10">
    <name type="scientific">Ferroacidibacillus organovorans</name>
    <dbReference type="NCBI Taxonomy" id="1765683"/>
    <lineage>
        <taxon>Bacteria</taxon>
        <taxon>Bacillati</taxon>
        <taxon>Bacillota</taxon>
        <taxon>Bacilli</taxon>
        <taxon>Bacillales</taxon>
        <taxon>Alicyclobacillaceae</taxon>
        <taxon>Ferroacidibacillus</taxon>
    </lineage>
</organism>
<dbReference type="Pfam" id="PF19300">
    <property type="entry name" value="BPD_transp_1_N"/>
    <property type="match status" value="1"/>
</dbReference>
<dbReference type="CDD" id="cd06261">
    <property type="entry name" value="TM_PBP2"/>
    <property type="match status" value="1"/>
</dbReference>
<comment type="caution">
    <text evidence="9">The sequence shown here is derived from an EMBL/GenBank/DDBJ whole genome shotgun (WGS) entry which is preliminary data.</text>
</comment>
<dbReference type="InterPro" id="IPR000515">
    <property type="entry name" value="MetI-like"/>
</dbReference>
<feature type="transmembrane region" description="Helical" evidence="7">
    <location>
        <begin position="137"/>
        <end position="165"/>
    </location>
</feature>
<dbReference type="PANTHER" id="PTHR43163:SF6">
    <property type="entry name" value="DIPEPTIDE TRANSPORT SYSTEM PERMEASE PROTEIN DPPB-RELATED"/>
    <property type="match status" value="1"/>
</dbReference>
<feature type="transmembrane region" description="Helical" evidence="7">
    <location>
        <begin position="242"/>
        <end position="268"/>
    </location>
</feature>